<feature type="domain" description="GINS subunit" evidence="8">
    <location>
        <begin position="76"/>
        <end position="174"/>
    </location>
</feature>
<organism evidence="10 12">
    <name type="scientific">Cyberlindnera jadinii (strain ATCC 18201 / CBS 1600 / BCRC 20928 / JCM 3617 / NBRC 0987 / NRRL Y-1542)</name>
    <name type="common">Torula yeast</name>
    <name type="synonym">Candida utilis</name>
    <dbReference type="NCBI Taxonomy" id="983966"/>
    <lineage>
        <taxon>Eukaryota</taxon>
        <taxon>Fungi</taxon>
        <taxon>Dikarya</taxon>
        <taxon>Ascomycota</taxon>
        <taxon>Saccharomycotina</taxon>
        <taxon>Saccharomycetes</taxon>
        <taxon>Phaffomycetales</taxon>
        <taxon>Phaffomycetaceae</taxon>
        <taxon>Cyberlindnera</taxon>
    </lineage>
</organism>
<dbReference type="GO" id="GO:1902975">
    <property type="term" value="P:mitotic DNA replication initiation"/>
    <property type="evidence" value="ECO:0007669"/>
    <property type="project" value="TreeGrafter"/>
</dbReference>
<sequence>MSYYDLDDFLSESQRVPCKFNITVPLLGYLEGTPGADISEGSKVELPLWIAEFLAISAVSETSEVGFVDLLQPEALNKKVINAIKTDAVSLDAHSICQHFYSLVEKWAKLYNDKELSEVAQQMLRDRAHEINNYAQNLRGAHQESNFLYSLDEFEKVLYKTSHDSYKQLRKWMHNENK</sequence>
<evidence type="ECO:0000256" key="5">
    <source>
        <dbReference type="ARBA" id="ARBA00022705"/>
    </source>
</evidence>
<evidence type="ECO:0000256" key="6">
    <source>
        <dbReference type="ARBA" id="ARBA00023242"/>
    </source>
</evidence>
<comment type="similarity">
    <text evidence="2 7">Belongs to the GINS3/PSF3 family.</text>
</comment>
<evidence type="ECO:0000259" key="8">
    <source>
        <dbReference type="Pfam" id="PF05916"/>
    </source>
</evidence>
<dbReference type="GO" id="GO:0000811">
    <property type="term" value="C:GINS complex"/>
    <property type="evidence" value="ECO:0007669"/>
    <property type="project" value="UniProtKB-UniRule"/>
</dbReference>
<dbReference type="Gene3D" id="1.20.58.2050">
    <property type="match status" value="1"/>
</dbReference>
<dbReference type="STRING" id="983966.A0A0H5C4D0"/>
<dbReference type="EMBL" id="CDQK01000003">
    <property type="protein sequence ID" value="CEP22806.1"/>
    <property type="molecule type" value="Genomic_DNA"/>
</dbReference>
<dbReference type="Proteomes" id="UP000094389">
    <property type="component" value="Unassembled WGS sequence"/>
</dbReference>
<protein>
    <recommendedName>
        <fullName evidence="4 7">DNA replication complex GINS protein PSF3</fullName>
    </recommendedName>
</protein>
<dbReference type="OMA" id="IYKEGWR"/>
<dbReference type="AlphaFoldDB" id="A0A0H5C4D0"/>
<dbReference type="Pfam" id="PF22466">
    <property type="entry name" value="PSF3_N"/>
    <property type="match status" value="1"/>
</dbReference>
<evidence type="ECO:0000256" key="7">
    <source>
        <dbReference type="RuleBase" id="RU367161"/>
    </source>
</evidence>
<evidence type="ECO:0000313" key="12">
    <source>
        <dbReference type="Proteomes" id="UP000038830"/>
    </source>
</evidence>
<accession>A0A0H5C4D0</accession>
<evidence type="ECO:0000256" key="3">
    <source>
        <dbReference type="ARBA" id="ARBA00011352"/>
    </source>
</evidence>
<dbReference type="Proteomes" id="UP000038830">
    <property type="component" value="Unassembled WGS sequence"/>
</dbReference>
<dbReference type="EMBL" id="KV453939">
    <property type="protein sequence ID" value="ODV71584.1"/>
    <property type="molecule type" value="Genomic_DNA"/>
</dbReference>
<keyword evidence="5 7" id="KW-0235">DNA replication</keyword>
<evidence type="ECO:0000256" key="4">
    <source>
        <dbReference type="ARBA" id="ARBA00015140"/>
    </source>
</evidence>
<evidence type="ECO:0000313" key="13">
    <source>
        <dbReference type="Proteomes" id="UP000094389"/>
    </source>
</evidence>
<evidence type="ECO:0000259" key="9">
    <source>
        <dbReference type="Pfam" id="PF22466"/>
    </source>
</evidence>
<dbReference type="InterPro" id="IPR038437">
    <property type="entry name" value="GINS_Psf3_sf"/>
</dbReference>
<reference evidence="10" key="1">
    <citation type="submission" date="2014-12" db="EMBL/GenBank/DDBJ databases">
        <authorList>
            <person name="Jaenicke S."/>
        </authorList>
    </citation>
    <scope>NUCLEOTIDE SEQUENCE [LARGE SCALE GENOMIC DNA]</scope>
    <source>
        <strain evidence="10">CBS1600</strain>
    </source>
</reference>
<evidence type="ECO:0000256" key="1">
    <source>
        <dbReference type="ARBA" id="ARBA00004123"/>
    </source>
</evidence>
<dbReference type="InterPro" id="IPR021151">
    <property type="entry name" value="GINS_A"/>
</dbReference>
<gene>
    <name evidence="10" type="primary">PSF3</name>
    <name evidence="10" type="ORF">BN1211_3252</name>
    <name evidence="11" type="ORF">CYBJADRAFT_174874</name>
</gene>
<dbReference type="PANTHER" id="PTHR22768">
    <property type="entry name" value="DNA REPLICATION COMPLEX GINS PROTEIN PSF3"/>
    <property type="match status" value="1"/>
</dbReference>
<comment type="subcellular location">
    <subcellularLocation>
        <location evidence="1 7">Nucleus</location>
    </subcellularLocation>
</comment>
<keyword evidence="6 7" id="KW-0539">Nucleus</keyword>
<feature type="domain" description="DNA replication complex GINS protein PSF3 N-terminal" evidence="9">
    <location>
        <begin position="4"/>
        <end position="56"/>
    </location>
</feature>
<dbReference type="Pfam" id="PF05916">
    <property type="entry name" value="Sld5"/>
    <property type="match status" value="1"/>
</dbReference>
<proteinExistence type="inferred from homology"/>
<dbReference type="SUPFAM" id="SSF160059">
    <property type="entry name" value="PriA/YqbF domain"/>
    <property type="match status" value="1"/>
</dbReference>
<comment type="function">
    <text evidence="7">The GINS complex plays an essential role in the initiation of DNA replication.</text>
</comment>
<dbReference type="InterPro" id="IPR010492">
    <property type="entry name" value="GINS_Psf3"/>
</dbReference>
<accession>A0A1E4RWD7</accession>
<comment type="subunit">
    <text evidence="3">Component of the GINS complex which is a heterotetramer of SLD5, PSF1, PSF2 and PSF3.</text>
</comment>
<dbReference type="CDD" id="cd21693">
    <property type="entry name" value="GINS_B_Psf3"/>
    <property type="match status" value="1"/>
</dbReference>
<dbReference type="OrthoDB" id="10251744at2759"/>
<dbReference type="InterPro" id="IPR036224">
    <property type="entry name" value="GINS_bundle-like_dom_sf"/>
</dbReference>
<evidence type="ECO:0000256" key="2">
    <source>
        <dbReference type="ARBA" id="ARBA00006343"/>
    </source>
</evidence>
<evidence type="ECO:0000313" key="11">
    <source>
        <dbReference type="EMBL" id="ODV71584.1"/>
    </source>
</evidence>
<reference evidence="12" key="2">
    <citation type="journal article" date="2015" name="J. Biotechnol.">
        <title>The structure of the Cyberlindnera jadinii genome and its relation to Candida utilis analyzed by the occurrence of single nucleotide polymorphisms.</title>
        <authorList>
            <person name="Rupp O."/>
            <person name="Brinkrolf K."/>
            <person name="Buerth C."/>
            <person name="Kunigo M."/>
            <person name="Schneider J."/>
            <person name="Jaenicke S."/>
            <person name="Goesmann A."/>
            <person name="Puehler A."/>
            <person name="Jaeger K.-E."/>
            <person name="Ernst J.F."/>
        </authorList>
    </citation>
    <scope>NUCLEOTIDE SEQUENCE [LARGE SCALE GENOMIC DNA]</scope>
    <source>
        <strain evidence="12">ATCC 18201 / CBS 1600 / BCRC 20928 / JCM 3617 / NBRC 0987 / NRRL Y-1542</strain>
    </source>
</reference>
<dbReference type="InterPro" id="IPR055221">
    <property type="entry name" value="PSF3_N"/>
</dbReference>
<name>A0A0H5C4D0_CYBJN</name>
<dbReference type="SUPFAM" id="SSF158573">
    <property type="entry name" value="GINS helical bundle-like"/>
    <property type="match status" value="1"/>
</dbReference>
<dbReference type="CDD" id="cd11713">
    <property type="entry name" value="GINS_A_psf3"/>
    <property type="match status" value="1"/>
</dbReference>
<reference evidence="11 13" key="3">
    <citation type="journal article" date="2016" name="Proc. Natl. Acad. Sci. U.S.A.">
        <title>Comparative genomics of biotechnologically important yeasts.</title>
        <authorList>
            <person name="Riley R."/>
            <person name="Haridas S."/>
            <person name="Wolfe K.H."/>
            <person name="Lopes M.R."/>
            <person name="Hittinger C.T."/>
            <person name="Goeker M."/>
            <person name="Salamov A.A."/>
            <person name="Wisecaver J.H."/>
            <person name="Long T.M."/>
            <person name="Calvey C.H."/>
            <person name="Aerts A.L."/>
            <person name="Barry K.W."/>
            <person name="Choi C."/>
            <person name="Clum A."/>
            <person name="Coughlan A.Y."/>
            <person name="Deshpande S."/>
            <person name="Douglass A.P."/>
            <person name="Hanson S.J."/>
            <person name="Klenk H.-P."/>
            <person name="LaButti K.M."/>
            <person name="Lapidus A."/>
            <person name="Lindquist E.A."/>
            <person name="Lipzen A.M."/>
            <person name="Meier-Kolthoff J.P."/>
            <person name="Ohm R.A."/>
            <person name="Otillar R.P."/>
            <person name="Pangilinan J.L."/>
            <person name="Peng Y."/>
            <person name="Rokas A."/>
            <person name="Rosa C.A."/>
            <person name="Scheuner C."/>
            <person name="Sibirny A.A."/>
            <person name="Slot J.C."/>
            <person name="Stielow J.B."/>
            <person name="Sun H."/>
            <person name="Kurtzman C.P."/>
            <person name="Blackwell M."/>
            <person name="Grigoriev I.V."/>
            <person name="Jeffries T.W."/>
        </authorList>
    </citation>
    <scope>NUCLEOTIDE SEQUENCE [LARGE SCALE GENOMIC DNA]</scope>
    <source>
        <strain evidence="13">ATCC 18201 / CBS 1600 / BCRC 20928 / JCM 3617 / NBRC 0987 / NRRL Y-1542</strain>
        <strain evidence="11">NRRL Y-1542</strain>
    </source>
</reference>
<keyword evidence="13" id="KW-1185">Reference proteome</keyword>
<dbReference type="RefSeq" id="XP_020068623.1">
    <property type="nucleotide sequence ID" value="XM_020216631.1"/>
</dbReference>
<dbReference type="GeneID" id="30991027"/>
<dbReference type="PANTHER" id="PTHR22768:SF0">
    <property type="entry name" value="DNA REPLICATION COMPLEX GINS PROTEIN PSF3"/>
    <property type="match status" value="1"/>
</dbReference>
<evidence type="ECO:0000313" key="10">
    <source>
        <dbReference type="EMBL" id="CEP22806.1"/>
    </source>
</evidence>